<keyword evidence="1" id="KW-0472">Membrane</keyword>
<evidence type="ECO:0000256" key="1">
    <source>
        <dbReference type="SAM" id="Phobius"/>
    </source>
</evidence>
<sequence length="74" mass="7495">MHINWTGLGEVLAVALAAGVGLVTLAALGINALDRRTRAHERGTSTVIATATSALCAAACVALIGYGIYLTISK</sequence>
<gene>
    <name evidence="2" type="ORF">SAMN04487818_11393</name>
</gene>
<dbReference type="RefSeq" id="WP_092784827.1">
    <property type="nucleotide sequence ID" value="NZ_FOGI01000013.1"/>
</dbReference>
<dbReference type="AlphaFoldDB" id="A0A1H9X7D6"/>
<feature type="transmembrane region" description="Helical" evidence="1">
    <location>
        <begin position="45"/>
        <end position="69"/>
    </location>
</feature>
<evidence type="ECO:0000313" key="3">
    <source>
        <dbReference type="Proteomes" id="UP000199051"/>
    </source>
</evidence>
<name>A0A1H9X7D6_9PSEU</name>
<accession>A0A1H9X7D6</accession>
<proteinExistence type="predicted"/>
<organism evidence="2 3">
    <name type="scientific">Actinokineospora terrae</name>
    <dbReference type="NCBI Taxonomy" id="155974"/>
    <lineage>
        <taxon>Bacteria</taxon>
        <taxon>Bacillati</taxon>
        <taxon>Actinomycetota</taxon>
        <taxon>Actinomycetes</taxon>
        <taxon>Pseudonocardiales</taxon>
        <taxon>Pseudonocardiaceae</taxon>
        <taxon>Actinokineospora</taxon>
    </lineage>
</organism>
<protein>
    <submittedName>
        <fullName evidence="2">Uncharacterized protein</fullName>
    </submittedName>
</protein>
<keyword evidence="1" id="KW-0812">Transmembrane</keyword>
<dbReference type="EMBL" id="FOGI01000013">
    <property type="protein sequence ID" value="SES42042.1"/>
    <property type="molecule type" value="Genomic_DNA"/>
</dbReference>
<evidence type="ECO:0000313" key="2">
    <source>
        <dbReference type="EMBL" id="SES42042.1"/>
    </source>
</evidence>
<dbReference type="Proteomes" id="UP000199051">
    <property type="component" value="Unassembled WGS sequence"/>
</dbReference>
<feature type="transmembrane region" description="Helical" evidence="1">
    <location>
        <begin position="12"/>
        <end position="33"/>
    </location>
</feature>
<keyword evidence="3" id="KW-1185">Reference proteome</keyword>
<dbReference type="STRING" id="155974.SAMN04487818_11393"/>
<reference evidence="3" key="1">
    <citation type="submission" date="2016-10" db="EMBL/GenBank/DDBJ databases">
        <authorList>
            <person name="Varghese N."/>
            <person name="Submissions S."/>
        </authorList>
    </citation>
    <scope>NUCLEOTIDE SEQUENCE [LARGE SCALE GENOMIC DNA]</scope>
    <source>
        <strain evidence="3">DSM 44260</strain>
    </source>
</reference>
<keyword evidence="1" id="KW-1133">Transmembrane helix</keyword>